<sequence>MASQSEICEEPGIPKARPGAEGICVRVEGGAVKFKCKKDGCGRCVQNTRRDIDSHLSSYHGKKSAYNLRQELFVNRPKCKDCLKNGVEREFKNQNSMLAHYRTIHRTDGSQEDVFAQYDINHAHGRTPGSSTTPAWTPVPVPVPVPALMTSPSTIASAVPAVSYTAPRAGDIFAAPTTMGVNHGFAGFGRGALHGATNAPIAPSTDTIFGVNDYTIMDGRVNDAQVNTGGPAAVETANPFALGEFTADVNGPAGPVVEYGNFPFHGAADIPDAFEHGGYGRSLPFPATHATYAETPFDPSGYTDWYSYSNNGFSYHGIPVVASAATAAAPAEEEPFLGGLENADDTN</sequence>
<dbReference type="EMBL" id="JARVKF010000025">
    <property type="protein sequence ID" value="KAK9424987.1"/>
    <property type="molecule type" value="Genomic_DNA"/>
</dbReference>
<organism evidence="1 2">
    <name type="scientific">Seiridium unicorne</name>
    <dbReference type="NCBI Taxonomy" id="138068"/>
    <lineage>
        <taxon>Eukaryota</taxon>
        <taxon>Fungi</taxon>
        <taxon>Dikarya</taxon>
        <taxon>Ascomycota</taxon>
        <taxon>Pezizomycotina</taxon>
        <taxon>Sordariomycetes</taxon>
        <taxon>Xylariomycetidae</taxon>
        <taxon>Amphisphaeriales</taxon>
        <taxon>Sporocadaceae</taxon>
        <taxon>Seiridium</taxon>
    </lineage>
</organism>
<evidence type="ECO:0000313" key="2">
    <source>
        <dbReference type="Proteomes" id="UP001408356"/>
    </source>
</evidence>
<keyword evidence="2" id="KW-1185">Reference proteome</keyword>
<evidence type="ECO:0000313" key="1">
    <source>
        <dbReference type="EMBL" id="KAK9424987.1"/>
    </source>
</evidence>
<evidence type="ECO:0008006" key="3">
    <source>
        <dbReference type="Google" id="ProtNLM"/>
    </source>
</evidence>
<proteinExistence type="predicted"/>
<reference evidence="1 2" key="1">
    <citation type="journal article" date="2024" name="J. Plant Pathol.">
        <title>Sequence and assembly of the genome of Seiridium unicorne, isolate CBS 538.82, causal agent of cypress canker disease.</title>
        <authorList>
            <person name="Scali E."/>
            <person name="Rocca G.D."/>
            <person name="Danti R."/>
            <person name="Garbelotto M."/>
            <person name="Barberini S."/>
            <person name="Baroncelli R."/>
            <person name="Emiliani G."/>
        </authorList>
    </citation>
    <scope>NUCLEOTIDE SEQUENCE [LARGE SCALE GENOMIC DNA]</scope>
    <source>
        <strain evidence="1 2">BM-138-508</strain>
    </source>
</reference>
<dbReference type="Proteomes" id="UP001408356">
    <property type="component" value="Unassembled WGS sequence"/>
</dbReference>
<comment type="caution">
    <text evidence="1">The sequence shown here is derived from an EMBL/GenBank/DDBJ whole genome shotgun (WGS) entry which is preliminary data.</text>
</comment>
<protein>
    <recommendedName>
        <fullName evidence="3">C2H2-type domain-containing protein</fullName>
    </recommendedName>
</protein>
<gene>
    <name evidence="1" type="ORF">SUNI508_13238</name>
</gene>
<name>A0ABR2VDI7_9PEZI</name>
<accession>A0ABR2VDI7</accession>